<protein>
    <submittedName>
        <fullName evidence="1">Uncharacterized protein</fullName>
    </submittedName>
</protein>
<evidence type="ECO:0000313" key="1">
    <source>
        <dbReference type="EMBL" id="MCI08249.1"/>
    </source>
</evidence>
<dbReference type="Proteomes" id="UP000265520">
    <property type="component" value="Unassembled WGS sequence"/>
</dbReference>
<name>A0A392P9T3_9FABA</name>
<reference evidence="1 2" key="1">
    <citation type="journal article" date="2018" name="Front. Plant Sci.">
        <title>Red Clover (Trifolium pratense) and Zigzag Clover (T. medium) - A Picture of Genomic Similarities and Differences.</title>
        <authorList>
            <person name="Dluhosova J."/>
            <person name="Istvanek J."/>
            <person name="Nedelnik J."/>
            <person name="Repkova J."/>
        </authorList>
    </citation>
    <scope>NUCLEOTIDE SEQUENCE [LARGE SCALE GENOMIC DNA]</scope>
    <source>
        <strain evidence="2">cv. 10/8</strain>
        <tissue evidence="1">Leaf</tissue>
    </source>
</reference>
<organism evidence="1 2">
    <name type="scientific">Trifolium medium</name>
    <dbReference type="NCBI Taxonomy" id="97028"/>
    <lineage>
        <taxon>Eukaryota</taxon>
        <taxon>Viridiplantae</taxon>
        <taxon>Streptophyta</taxon>
        <taxon>Embryophyta</taxon>
        <taxon>Tracheophyta</taxon>
        <taxon>Spermatophyta</taxon>
        <taxon>Magnoliopsida</taxon>
        <taxon>eudicotyledons</taxon>
        <taxon>Gunneridae</taxon>
        <taxon>Pentapetalae</taxon>
        <taxon>rosids</taxon>
        <taxon>fabids</taxon>
        <taxon>Fabales</taxon>
        <taxon>Fabaceae</taxon>
        <taxon>Papilionoideae</taxon>
        <taxon>50 kb inversion clade</taxon>
        <taxon>NPAAA clade</taxon>
        <taxon>Hologalegina</taxon>
        <taxon>IRL clade</taxon>
        <taxon>Trifolieae</taxon>
        <taxon>Trifolium</taxon>
    </lineage>
</organism>
<evidence type="ECO:0000313" key="2">
    <source>
        <dbReference type="Proteomes" id="UP000265520"/>
    </source>
</evidence>
<comment type="caution">
    <text evidence="1">The sequence shown here is derived from an EMBL/GenBank/DDBJ whole genome shotgun (WGS) entry which is preliminary data.</text>
</comment>
<keyword evidence="2" id="KW-1185">Reference proteome</keyword>
<dbReference type="EMBL" id="LXQA010068327">
    <property type="protein sequence ID" value="MCI08249.1"/>
    <property type="molecule type" value="Genomic_DNA"/>
</dbReference>
<dbReference type="AlphaFoldDB" id="A0A392P9T3"/>
<sequence length="154" mass="17662">AIINVKKGKLTFEVGDEKIEFILSQFTKGPTFKNSCCRLEKVEGHIDKPTYEQVPPDILKSHPVNDIFQNTKHKEGEDYENMLGGFRDTHDQIFKECQMLAHGKIHTVKKKLPPPLTGKKAKGRTPIRWLDVFKWISKNVEYSVKDISLKEAPS</sequence>
<accession>A0A392P9T3</accession>
<proteinExistence type="predicted"/>
<feature type="non-terminal residue" evidence="1">
    <location>
        <position position="1"/>
    </location>
</feature>